<sequence length="251" mass="27942">MTKALQKKLAAAGRRLDYVFVSHTEPDHSGLIVLDRYPVTYLLHDIDMIATEMVDLLSVDPQELVAVMGHSKGLDVGAEMLAPPLRVKDLPAQPTYQLFEEEGTDLAQALTAKETIARKDRAIESLMQVGDSFVLNCLGEETYAPLMKHFLQVGDSFVLNCLGEETYAPLMKHFLQRFAPGADRFEGVDWFPAPSTTCPVLTGAIAYMECRVVSRLETPDHWVTYCEVIAGNVTNSSVRTAVNRRKVANYY</sequence>
<proteinExistence type="predicted"/>
<name>A0A150FZR9_GONPE</name>
<feature type="domain" description="Flavin reductase like" evidence="4">
    <location>
        <begin position="106"/>
        <end position="251"/>
    </location>
</feature>
<keyword evidence="1" id="KW-0813">Transport</keyword>
<dbReference type="EMBL" id="LSYV01000122">
    <property type="protein sequence ID" value="KXZ42715.1"/>
    <property type="molecule type" value="Genomic_DNA"/>
</dbReference>
<dbReference type="PANTHER" id="PTHR32145:SF11">
    <property type="entry name" value="DIFLAVIN FLAVOPROTEIN A 2-RELATED"/>
    <property type="match status" value="1"/>
</dbReference>
<keyword evidence="6" id="KW-1185">Reference proteome</keyword>
<protein>
    <recommendedName>
        <fullName evidence="4">Flavin reductase like domain-containing protein</fullName>
    </recommendedName>
</protein>
<gene>
    <name evidence="5" type="ORF">GPECTOR_122g456</name>
</gene>
<dbReference type="InterPro" id="IPR051285">
    <property type="entry name" value="NADH_oxidoreductase_modular"/>
</dbReference>
<dbReference type="SMART" id="SM00903">
    <property type="entry name" value="Flavin_Reduct"/>
    <property type="match status" value="1"/>
</dbReference>
<dbReference type="SUPFAM" id="SSF56281">
    <property type="entry name" value="Metallo-hydrolase/oxidoreductase"/>
    <property type="match status" value="1"/>
</dbReference>
<dbReference type="InterPro" id="IPR002563">
    <property type="entry name" value="Flavin_Rdtase-like_dom"/>
</dbReference>
<dbReference type="GO" id="GO:0046872">
    <property type="term" value="F:metal ion binding"/>
    <property type="evidence" value="ECO:0007669"/>
    <property type="project" value="UniProtKB-KW"/>
</dbReference>
<dbReference type="OrthoDB" id="432169at2759"/>
<dbReference type="Gene3D" id="3.60.15.10">
    <property type="entry name" value="Ribonuclease Z/Hydroxyacylglutathione hydrolase-like"/>
    <property type="match status" value="1"/>
</dbReference>
<keyword evidence="2" id="KW-0479">Metal-binding</keyword>
<comment type="caution">
    <text evidence="5">The sequence shown here is derived from an EMBL/GenBank/DDBJ whole genome shotgun (WGS) entry which is preliminary data.</text>
</comment>
<evidence type="ECO:0000313" key="6">
    <source>
        <dbReference type="Proteomes" id="UP000075714"/>
    </source>
</evidence>
<keyword evidence="3" id="KW-0249">Electron transport</keyword>
<dbReference type="AlphaFoldDB" id="A0A150FZR9"/>
<dbReference type="Proteomes" id="UP000075714">
    <property type="component" value="Unassembled WGS sequence"/>
</dbReference>
<evidence type="ECO:0000256" key="3">
    <source>
        <dbReference type="ARBA" id="ARBA00022982"/>
    </source>
</evidence>
<dbReference type="STRING" id="33097.A0A150FZR9"/>
<dbReference type="Pfam" id="PF01613">
    <property type="entry name" value="Flavin_Reduct"/>
    <property type="match status" value="1"/>
</dbReference>
<evidence type="ECO:0000256" key="2">
    <source>
        <dbReference type="ARBA" id="ARBA00022723"/>
    </source>
</evidence>
<dbReference type="InterPro" id="IPR036866">
    <property type="entry name" value="RibonucZ/Hydroxyglut_hydro"/>
</dbReference>
<dbReference type="Gene3D" id="2.30.110.10">
    <property type="entry name" value="Electron Transport, Fmn-binding Protein, Chain A"/>
    <property type="match status" value="1"/>
</dbReference>
<dbReference type="GO" id="GO:0010181">
    <property type="term" value="F:FMN binding"/>
    <property type="evidence" value="ECO:0007669"/>
    <property type="project" value="InterPro"/>
</dbReference>
<dbReference type="SUPFAM" id="SSF50475">
    <property type="entry name" value="FMN-binding split barrel"/>
    <property type="match status" value="1"/>
</dbReference>
<organism evidence="5 6">
    <name type="scientific">Gonium pectorale</name>
    <name type="common">Green alga</name>
    <dbReference type="NCBI Taxonomy" id="33097"/>
    <lineage>
        <taxon>Eukaryota</taxon>
        <taxon>Viridiplantae</taxon>
        <taxon>Chlorophyta</taxon>
        <taxon>core chlorophytes</taxon>
        <taxon>Chlorophyceae</taxon>
        <taxon>CS clade</taxon>
        <taxon>Chlamydomonadales</taxon>
        <taxon>Volvocaceae</taxon>
        <taxon>Gonium</taxon>
    </lineage>
</organism>
<reference evidence="6" key="1">
    <citation type="journal article" date="2016" name="Nat. Commun.">
        <title>The Gonium pectorale genome demonstrates co-option of cell cycle regulation during the evolution of multicellularity.</title>
        <authorList>
            <person name="Hanschen E.R."/>
            <person name="Marriage T.N."/>
            <person name="Ferris P.J."/>
            <person name="Hamaji T."/>
            <person name="Toyoda A."/>
            <person name="Fujiyama A."/>
            <person name="Neme R."/>
            <person name="Noguchi H."/>
            <person name="Minakuchi Y."/>
            <person name="Suzuki M."/>
            <person name="Kawai-Toyooka H."/>
            <person name="Smith D.R."/>
            <person name="Sparks H."/>
            <person name="Anderson J."/>
            <person name="Bakaric R."/>
            <person name="Luria V."/>
            <person name="Karger A."/>
            <person name="Kirschner M.W."/>
            <person name="Durand P.M."/>
            <person name="Michod R.E."/>
            <person name="Nozaki H."/>
            <person name="Olson B.J."/>
        </authorList>
    </citation>
    <scope>NUCLEOTIDE SEQUENCE [LARGE SCALE GENOMIC DNA]</scope>
    <source>
        <strain evidence="6">NIES-2863</strain>
    </source>
</reference>
<evidence type="ECO:0000313" key="5">
    <source>
        <dbReference type="EMBL" id="KXZ42715.1"/>
    </source>
</evidence>
<dbReference type="InterPro" id="IPR012349">
    <property type="entry name" value="Split_barrel_FMN-bd"/>
</dbReference>
<dbReference type="PANTHER" id="PTHR32145">
    <property type="entry name" value="DIFLAVIN FLAVOPROTEIN A 2-RELATED"/>
    <property type="match status" value="1"/>
</dbReference>
<accession>A0A150FZR9</accession>
<evidence type="ECO:0000259" key="4">
    <source>
        <dbReference type="SMART" id="SM00903"/>
    </source>
</evidence>
<evidence type="ECO:0000256" key="1">
    <source>
        <dbReference type="ARBA" id="ARBA00022448"/>
    </source>
</evidence>